<evidence type="ECO:0000259" key="1">
    <source>
        <dbReference type="Pfam" id="PF08818"/>
    </source>
</evidence>
<dbReference type="InterPro" id="IPR014922">
    <property type="entry name" value="YdhG-like"/>
</dbReference>
<dbReference type="Pfam" id="PF08818">
    <property type="entry name" value="DUF1801"/>
    <property type="match status" value="1"/>
</dbReference>
<protein>
    <submittedName>
        <fullName evidence="2">DUF1801 domain-containing protein</fullName>
    </submittedName>
</protein>
<organism evidence="2 3">
    <name type="scientific">Pararhodobacter zhoushanensis</name>
    <dbReference type="NCBI Taxonomy" id="2479545"/>
    <lineage>
        <taxon>Bacteria</taxon>
        <taxon>Pseudomonadati</taxon>
        <taxon>Pseudomonadota</taxon>
        <taxon>Alphaproteobacteria</taxon>
        <taxon>Rhodobacterales</taxon>
        <taxon>Paracoccaceae</taxon>
        <taxon>Pararhodobacter</taxon>
    </lineage>
</organism>
<name>A0ABT3GTF8_9RHOB</name>
<feature type="domain" description="YdhG-like" evidence="1">
    <location>
        <begin position="25"/>
        <end position="128"/>
    </location>
</feature>
<dbReference type="RefSeq" id="WP_264504001.1">
    <property type="nucleotide sequence ID" value="NZ_JAPDFL010000001.1"/>
</dbReference>
<comment type="caution">
    <text evidence="2">The sequence shown here is derived from an EMBL/GenBank/DDBJ whole genome shotgun (WGS) entry which is preliminary data.</text>
</comment>
<proteinExistence type="predicted"/>
<evidence type="ECO:0000313" key="3">
    <source>
        <dbReference type="Proteomes" id="UP001208938"/>
    </source>
</evidence>
<keyword evidence="3" id="KW-1185">Reference proteome</keyword>
<evidence type="ECO:0000313" key="2">
    <source>
        <dbReference type="EMBL" id="MCW1930828.1"/>
    </source>
</evidence>
<dbReference type="Proteomes" id="UP001208938">
    <property type="component" value="Unassembled WGS sequence"/>
</dbReference>
<reference evidence="2 3" key="1">
    <citation type="submission" date="2022-10" db="EMBL/GenBank/DDBJ databases">
        <title>Pararhodobacter sp. nov., isolated from marine algae.</title>
        <authorList>
            <person name="Choi B.J."/>
            <person name="Kim J.M."/>
            <person name="Lee J.K."/>
            <person name="Choi D.G."/>
            <person name="Jeon C.O."/>
        </authorList>
    </citation>
    <scope>NUCLEOTIDE SEQUENCE [LARGE SCALE GENOMIC DNA]</scope>
    <source>
        <strain evidence="2 3">ZQ420</strain>
    </source>
</reference>
<gene>
    <name evidence="2" type="ORF">OKW52_00715</name>
</gene>
<dbReference type="EMBL" id="JAPDFL010000001">
    <property type="protein sequence ID" value="MCW1930828.1"/>
    <property type="molecule type" value="Genomic_DNA"/>
</dbReference>
<accession>A0ABT3GTF8</accession>
<sequence length="142" mass="15475">MSEPVTRPTGASVETFLSVVEPARRRDEGRQLDALFRRATGFEPQMWGPAIVGYGRYDYRYASGHSGSFLATGFSPRKAQLVLYILPGYADFGPILARLGPHKLGKSCLYLTALAKVDCAALEALIRAGLADLATHWPIHPA</sequence>